<evidence type="ECO:0000313" key="1">
    <source>
        <dbReference type="EMBL" id="SHI13573.1"/>
    </source>
</evidence>
<sequence>MSSIPATYPVSINANIIGKPTAPGPVNYAKDWQPMDVIDEDFIGHISQGRAYSAQFVDGYRKTRNFIRCGFVAADFDGGPSLEEALDHAFIRQHASFVHTTASHTAVKHRYRVVFLLDEPVPNAQDFADAQLGIALTMGSDLSVTDGARMFYGSTSAIVHRIGRTLPPDVFAKLRARGRDAREARSPRNGGLLPVDSSRRLAGPELIKLASGVMVRMDEIRRGEKVHCPHHNDGDPSAFVVPSWSRRGGIGIHCSACKATFWLNDAVDDYDFAGFDRMCEEGRASPPVDPFAEGLDRFFPPEPTFEKCQERYLPRVFYKPGITLIKSPKGSGKTQVLVQLLDDIRAGRYMHGIKRKDRPRSILLVGHRQTLLREAAAKLGLHCYLDQPTESEGMRTLAVCLDSLPKYNEPYVARFDGRRPIYERAPPFDLVIIDEVEQVLSHLLSDTLQQRAGIERCFDALLYEVAGAKAVIGLDADLGLVTSHAMRTMRPEDWESRCRIICNAPVVPVVKRTLRLFKRKKALEHELIEAIKKGQRCFVTSNSKKLVDTLHRMILNECGEGVSVRKITRDNSRDAMQVQFVKDIKTEILTVQVLVCSPSLGTGIDITFADGECRIDRVFGFFYSFVNTHTDIDQQLSRVRNPASVDVWIDPGRFNFTSNVDVVMDDLARAYTVKRAVKGRREDGMVEYDRDDPLLLICAHVTAVHRASKNRLLELFCELREANGWSIERVDPNTGSGAYGEAKRMLAEERAQMLLAAETLPDPEFIELDARVTKGAAVTPHERIAHEKNHFERTVGAGLDLELIELNKDGRLIERIVALADVTAHWRRASDVIDHILREAAKPKARLSRMKPPRLIAVLMAAAGLADADGIKPDHIVTIGALSEFVELCRENRTMIEEALSEPSRGDLAENPVRQLNRFLQRIGLKVAPAGSVKVQGMKIRRYALDRKRLETMEMLAKSYRIEEDRREHEKVLVVG</sequence>
<reference evidence="1 2" key="1">
    <citation type="submission" date="2016-11" db="EMBL/GenBank/DDBJ databases">
        <authorList>
            <person name="Jaros S."/>
            <person name="Januszkiewicz K."/>
            <person name="Wedrychowicz H."/>
        </authorList>
    </citation>
    <scope>NUCLEOTIDE SEQUENCE [LARGE SCALE GENOMIC DNA]</scope>
    <source>
        <strain evidence="1 2">GAS138</strain>
    </source>
</reference>
<proteinExistence type="predicted"/>
<accession>A0A1M5YPW7</accession>
<evidence type="ECO:0008006" key="3">
    <source>
        <dbReference type="Google" id="ProtNLM"/>
    </source>
</evidence>
<dbReference type="OrthoDB" id="8255994at2"/>
<protein>
    <recommendedName>
        <fullName evidence="3">Origin of replication binding protein</fullName>
    </recommendedName>
</protein>
<gene>
    <name evidence="1" type="ORF">SAMN05443248_8561</name>
</gene>
<name>A0A1M5YPW7_9BRAD</name>
<dbReference type="NCBIfam" id="NF042913">
    <property type="entry name" value="CyRepA1"/>
    <property type="match status" value="1"/>
</dbReference>
<dbReference type="InterPro" id="IPR049996">
    <property type="entry name" value="Slr7037-like"/>
</dbReference>
<dbReference type="SUPFAM" id="SSF52540">
    <property type="entry name" value="P-loop containing nucleoside triphosphate hydrolases"/>
    <property type="match status" value="1"/>
</dbReference>
<dbReference type="InterPro" id="IPR027417">
    <property type="entry name" value="P-loop_NTPase"/>
</dbReference>
<dbReference type="AlphaFoldDB" id="A0A1M5YPW7"/>
<dbReference type="EMBL" id="LT670817">
    <property type="protein sequence ID" value="SHI13573.1"/>
    <property type="molecule type" value="Genomic_DNA"/>
</dbReference>
<organism evidence="1 2">
    <name type="scientific">Bradyrhizobium erythrophlei</name>
    <dbReference type="NCBI Taxonomy" id="1437360"/>
    <lineage>
        <taxon>Bacteria</taxon>
        <taxon>Pseudomonadati</taxon>
        <taxon>Pseudomonadota</taxon>
        <taxon>Alphaproteobacteria</taxon>
        <taxon>Hyphomicrobiales</taxon>
        <taxon>Nitrobacteraceae</taxon>
        <taxon>Bradyrhizobium</taxon>
    </lineage>
</organism>
<dbReference type="Proteomes" id="UP000189796">
    <property type="component" value="Chromosome I"/>
</dbReference>
<dbReference type="Gene3D" id="3.40.50.300">
    <property type="entry name" value="P-loop containing nucleotide triphosphate hydrolases"/>
    <property type="match status" value="2"/>
</dbReference>
<dbReference type="RefSeq" id="WP_154072793.1">
    <property type="nucleotide sequence ID" value="NZ_LT670817.1"/>
</dbReference>
<evidence type="ECO:0000313" key="2">
    <source>
        <dbReference type="Proteomes" id="UP000189796"/>
    </source>
</evidence>